<dbReference type="HOGENOM" id="CLU_3033790_0_0_1"/>
<feature type="region of interest" description="Disordered" evidence="1">
    <location>
        <begin position="21"/>
        <end position="55"/>
    </location>
</feature>
<evidence type="ECO:0000313" key="3">
    <source>
        <dbReference type="Proteomes" id="UP000001312"/>
    </source>
</evidence>
<name>A7ETH9_SCLS1</name>
<dbReference type="Proteomes" id="UP000001312">
    <property type="component" value="Unassembled WGS sequence"/>
</dbReference>
<evidence type="ECO:0000256" key="1">
    <source>
        <dbReference type="SAM" id="MobiDB-lite"/>
    </source>
</evidence>
<sequence length="55" mass="5508">MTSLPFITSLEALTVTESSGLASLTQSSSTSNPPLLASKTISPSIPASSQPKSAS</sequence>
<keyword evidence="3" id="KW-1185">Reference proteome</keyword>
<evidence type="ECO:0000313" key="2">
    <source>
        <dbReference type="EMBL" id="EDN92771.1"/>
    </source>
</evidence>
<dbReference type="RefSeq" id="XP_001590894.1">
    <property type="nucleotide sequence ID" value="XM_001590844.1"/>
</dbReference>
<feature type="compositionally biased region" description="Low complexity" evidence="1">
    <location>
        <begin position="21"/>
        <end position="36"/>
    </location>
</feature>
<dbReference type="EMBL" id="CH476631">
    <property type="protein sequence ID" value="EDN92771.1"/>
    <property type="molecule type" value="Genomic_DNA"/>
</dbReference>
<dbReference type="InParanoid" id="A7ETH9"/>
<reference evidence="3" key="1">
    <citation type="journal article" date="2011" name="PLoS Genet.">
        <title>Genomic analysis of the necrotrophic fungal pathogens Sclerotinia sclerotiorum and Botrytis cinerea.</title>
        <authorList>
            <person name="Amselem J."/>
            <person name="Cuomo C.A."/>
            <person name="van Kan J.A."/>
            <person name="Viaud M."/>
            <person name="Benito E.P."/>
            <person name="Couloux A."/>
            <person name="Coutinho P.M."/>
            <person name="de Vries R.P."/>
            <person name="Dyer P.S."/>
            <person name="Fillinger S."/>
            <person name="Fournier E."/>
            <person name="Gout L."/>
            <person name="Hahn M."/>
            <person name="Kohn L."/>
            <person name="Lapalu N."/>
            <person name="Plummer K.M."/>
            <person name="Pradier J.M."/>
            <person name="Quevillon E."/>
            <person name="Sharon A."/>
            <person name="Simon A."/>
            <person name="ten Have A."/>
            <person name="Tudzynski B."/>
            <person name="Tudzynski P."/>
            <person name="Wincker P."/>
            <person name="Andrew M."/>
            <person name="Anthouard V."/>
            <person name="Beever R.E."/>
            <person name="Beffa R."/>
            <person name="Benoit I."/>
            <person name="Bouzid O."/>
            <person name="Brault B."/>
            <person name="Chen Z."/>
            <person name="Choquer M."/>
            <person name="Collemare J."/>
            <person name="Cotton P."/>
            <person name="Danchin E.G."/>
            <person name="Da Silva C."/>
            <person name="Gautier A."/>
            <person name="Giraud C."/>
            <person name="Giraud T."/>
            <person name="Gonzalez C."/>
            <person name="Grossetete S."/>
            <person name="Guldener U."/>
            <person name="Henrissat B."/>
            <person name="Howlett B.J."/>
            <person name="Kodira C."/>
            <person name="Kretschmer M."/>
            <person name="Lappartient A."/>
            <person name="Leroch M."/>
            <person name="Levis C."/>
            <person name="Mauceli E."/>
            <person name="Neuveglise C."/>
            <person name="Oeser B."/>
            <person name="Pearson M."/>
            <person name="Poulain J."/>
            <person name="Poussereau N."/>
            <person name="Quesneville H."/>
            <person name="Rascle C."/>
            <person name="Schumacher J."/>
            <person name="Segurens B."/>
            <person name="Sexton A."/>
            <person name="Silva E."/>
            <person name="Sirven C."/>
            <person name="Soanes D.M."/>
            <person name="Talbot N.J."/>
            <person name="Templeton M."/>
            <person name="Yandava C."/>
            <person name="Yarden O."/>
            <person name="Zeng Q."/>
            <person name="Rollins J.A."/>
            <person name="Lebrun M.H."/>
            <person name="Dickman M."/>
        </authorList>
    </citation>
    <scope>NUCLEOTIDE SEQUENCE [LARGE SCALE GENOMIC DNA]</scope>
    <source>
        <strain evidence="3">ATCC 18683 / 1980 / Ss-1</strain>
    </source>
</reference>
<feature type="compositionally biased region" description="Polar residues" evidence="1">
    <location>
        <begin position="39"/>
        <end position="55"/>
    </location>
</feature>
<accession>A7ETH9</accession>
<dbReference type="KEGG" id="ssl:SS1G_08635"/>
<protein>
    <submittedName>
        <fullName evidence="2">Uncharacterized protein</fullName>
    </submittedName>
</protein>
<proteinExistence type="predicted"/>
<dbReference type="GeneID" id="5486580"/>
<organism evidence="2 3">
    <name type="scientific">Sclerotinia sclerotiorum (strain ATCC 18683 / 1980 / Ss-1)</name>
    <name type="common">White mold</name>
    <name type="synonym">Whetzelinia sclerotiorum</name>
    <dbReference type="NCBI Taxonomy" id="665079"/>
    <lineage>
        <taxon>Eukaryota</taxon>
        <taxon>Fungi</taxon>
        <taxon>Dikarya</taxon>
        <taxon>Ascomycota</taxon>
        <taxon>Pezizomycotina</taxon>
        <taxon>Leotiomycetes</taxon>
        <taxon>Helotiales</taxon>
        <taxon>Sclerotiniaceae</taxon>
        <taxon>Sclerotinia</taxon>
    </lineage>
</organism>
<dbReference type="AlphaFoldDB" id="A7ETH9"/>
<gene>
    <name evidence="2" type="ORF">SS1G_08635</name>
</gene>